<evidence type="ECO:0000313" key="1">
    <source>
        <dbReference type="EMBL" id="QSS49346.1"/>
    </source>
</evidence>
<dbReference type="EMBL" id="CP069102">
    <property type="protein sequence ID" value="QSS49346.1"/>
    <property type="molecule type" value="Genomic_DNA"/>
</dbReference>
<accession>A0A8A1L5W9</accession>
<name>A0A8A1L5W9_AJEC8</name>
<evidence type="ECO:0000313" key="2">
    <source>
        <dbReference type="Proteomes" id="UP000663419"/>
    </source>
</evidence>
<gene>
    <name evidence="1" type="ORF">I7I53_09670</name>
</gene>
<proteinExistence type="predicted"/>
<organism evidence="1 2">
    <name type="scientific">Ajellomyces capsulatus (strain H88)</name>
    <name type="common">Darling's disease fungus</name>
    <name type="synonym">Histoplasma capsulatum</name>
    <dbReference type="NCBI Taxonomy" id="544711"/>
    <lineage>
        <taxon>Eukaryota</taxon>
        <taxon>Fungi</taxon>
        <taxon>Dikarya</taxon>
        <taxon>Ascomycota</taxon>
        <taxon>Pezizomycotina</taxon>
        <taxon>Eurotiomycetes</taxon>
        <taxon>Eurotiomycetidae</taxon>
        <taxon>Onygenales</taxon>
        <taxon>Ajellomycetaceae</taxon>
        <taxon>Histoplasma</taxon>
    </lineage>
</organism>
<reference evidence="1" key="1">
    <citation type="submission" date="2021-01" db="EMBL/GenBank/DDBJ databases">
        <title>Chromosome-level genome assembly of a human fungal pathogen reveals clustering of transcriptionally co-regulated genes.</title>
        <authorList>
            <person name="Voorhies M."/>
            <person name="Cohen S."/>
            <person name="Shea T.P."/>
            <person name="Petrus S."/>
            <person name="Munoz J.F."/>
            <person name="Poplawski S."/>
            <person name="Goldman W.E."/>
            <person name="Michael T."/>
            <person name="Cuomo C.A."/>
            <person name="Sil A."/>
            <person name="Beyhan S."/>
        </authorList>
    </citation>
    <scope>NUCLEOTIDE SEQUENCE</scope>
    <source>
        <strain evidence="1">H88</strain>
    </source>
</reference>
<sequence length="86" mass="9572">MSHPSFCKDCLHRAPVVCSNLLRDGDFSRAASRVSGCLLFVALCHFQVSKLTMATYHFILQHTSRTGNKFSQLTHILGTTFNKVGD</sequence>
<dbReference type="VEuPathDB" id="FungiDB:I7I53_09670"/>
<protein>
    <submittedName>
        <fullName evidence="1">Uncharacterized protein</fullName>
    </submittedName>
</protein>
<dbReference type="Proteomes" id="UP000663419">
    <property type="component" value="Chromosome 1"/>
</dbReference>
<dbReference type="AlphaFoldDB" id="A0A8A1L5W9"/>